<evidence type="ECO:0000259" key="6">
    <source>
        <dbReference type="Pfam" id="PF00122"/>
    </source>
</evidence>
<evidence type="ECO:0000313" key="8">
    <source>
        <dbReference type="Proteomes" id="UP000320762"/>
    </source>
</evidence>
<sequence>MSARRSPFTTEVFDVAGGRTGLSPVQIELKAEDLYDKEKRLSSSTMFARCFSAKRLVSTAPRRSSEHNAGCCSRRHRAPDRPDFVGLVFLLSANSAVGFYEERNAGNAVRPPMDSLASKARVGRNSIWSEIDSELVPGNVVAFKIGGIVSADCSLTQTINTKKAGDQCFLGSTCEQGEAERVVVSTGANTFFGRAASLVGQDDHITGHLQKFLAQIGSFCLICISIFVAAEIIVLHAGFCSSYRHRNIFVLVIGGIPIAMPTALSVTRAVGAQQLAKHKATVTRITAIEESTDVTILCSVQTGTLTTNKLAIDRSTIKTYGPFSADDVILLTVYASRIDNQGAIDMTIVAALGDVGRARAGTKLLDYKPFSKLKCVTKDTTRIELCMRNRTQDLENRLKIDDFSAAYAQFDGDEHEAQGTDFKLIGLLSLLDLPTTKQTSMTLSLPMSRSRW</sequence>
<evidence type="ECO:0000313" key="7">
    <source>
        <dbReference type="EMBL" id="TRM55893.1"/>
    </source>
</evidence>
<evidence type="ECO:0000256" key="5">
    <source>
        <dbReference type="SAM" id="Phobius"/>
    </source>
</evidence>
<feature type="transmembrane region" description="Helical" evidence="5">
    <location>
        <begin position="212"/>
        <end position="235"/>
    </location>
</feature>
<dbReference type="SUPFAM" id="SSF81665">
    <property type="entry name" value="Calcium ATPase, transmembrane domain M"/>
    <property type="match status" value="1"/>
</dbReference>
<dbReference type="InterPro" id="IPR008250">
    <property type="entry name" value="ATPase_P-typ_transduc_dom_A_sf"/>
</dbReference>
<dbReference type="GO" id="GO:0016887">
    <property type="term" value="F:ATP hydrolysis activity"/>
    <property type="evidence" value="ECO:0007669"/>
    <property type="project" value="InterPro"/>
</dbReference>
<dbReference type="Gene3D" id="2.70.150.10">
    <property type="entry name" value="Calcium-transporting ATPase, cytoplasmic transduction domain A"/>
    <property type="match status" value="1"/>
</dbReference>
<comment type="subcellular location">
    <subcellularLocation>
        <location evidence="1">Membrane</location>
    </subcellularLocation>
</comment>
<keyword evidence="4 5" id="KW-0472">Membrane</keyword>
<dbReference type="Proteomes" id="UP000320762">
    <property type="component" value="Unassembled WGS sequence"/>
</dbReference>
<keyword evidence="8" id="KW-1185">Reference proteome</keyword>
<evidence type="ECO:0000256" key="1">
    <source>
        <dbReference type="ARBA" id="ARBA00004370"/>
    </source>
</evidence>
<dbReference type="InterPro" id="IPR023214">
    <property type="entry name" value="HAD_sf"/>
</dbReference>
<reference evidence="7 8" key="1">
    <citation type="journal article" date="2019" name="New Phytol.">
        <title>Comparative genomics reveals unique wood-decay strategies and fruiting body development in the Schizophyllaceae.</title>
        <authorList>
            <person name="Almasi E."/>
            <person name="Sahu N."/>
            <person name="Krizsan K."/>
            <person name="Balint B."/>
            <person name="Kovacs G.M."/>
            <person name="Kiss B."/>
            <person name="Cseklye J."/>
            <person name="Drula E."/>
            <person name="Henrissat B."/>
            <person name="Nagy I."/>
            <person name="Chovatia M."/>
            <person name="Adam C."/>
            <person name="LaButti K."/>
            <person name="Lipzen A."/>
            <person name="Riley R."/>
            <person name="Grigoriev I.V."/>
            <person name="Nagy L.G."/>
        </authorList>
    </citation>
    <scope>NUCLEOTIDE SEQUENCE [LARGE SCALE GENOMIC DNA]</scope>
    <source>
        <strain evidence="7 8">NL-1724</strain>
    </source>
</reference>
<dbReference type="GO" id="GO:0006812">
    <property type="term" value="P:monoatomic cation transport"/>
    <property type="evidence" value="ECO:0007669"/>
    <property type="project" value="UniProtKB-ARBA"/>
</dbReference>
<organism evidence="7 8">
    <name type="scientific">Schizophyllum amplum</name>
    <dbReference type="NCBI Taxonomy" id="97359"/>
    <lineage>
        <taxon>Eukaryota</taxon>
        <taxon>Fungi</taxon>
        <taxon>Dikarya</taxon>
        <taxon>Basidiomycota</taxon>
        <taxon>Agaricomycotina</taxon>
        <taxon>Agaricomycetes</taxon>
        <taxon>Agaricomycetidae</taxon>
        <taxon>Agaricales</taxon>
        <taxon>Schizophyllaceae</taxon>
        <taxon>Schizophyllum</taxon>
    </lineage>
</organism>
<dbReference type="GO" id="GO:0005524">
    <property type="term" value="F:ATP binding"/>
    <property type="evidence" value="ECO:0007669"/>
    <property type="project" value="InterPro"/>
</dbReference>
<dbReference type="InterPro" id="IPR001757">
    <property type="entry name" value="P_typ_ATPase"/>
</dbReference>
<dbReference type="PANTHER" id="PTHR42861">
    <property type="entry name" value="CALCIUM-TRANSPORTING ATPASE"/>
    <property type="match status" value="1"/>
</dbReference>
<gene>
    <name evidence="7" type="ORF">BD626DRAFT_576423</name>
</gene>
<accession>A0A550BTN3</accession>
<dbReference type="NCBIfam" id="TIGR01494">
    <property type="entry name" value="ATPase_P-type"/>
    <property type="match status" value="1"/>
</dbReference>
<dbReference type="InterPro" id="IPR059000">
    <property type="entry name" value="ATPase_P-type_domA"/>
</dbReference>
<protein>
    <submittedName>
        <fullName evidence="7">E1-E2 ATPase-domain-containing protein</fullName>
    </submittedName>
</protein>
<keyword evidence="2 5" id="KW-0812">Transmembrane</keyword>
<name>A0A550BTN3_9AGAR</name>
<evidence type="ECO:0000256" key="3">
    <source>
        <dbReference type="ARBA" id="ARBA00022989"/>
    </source>
</evidence>
<dbReference type="Gene3D" id="3.40.1110.10">
    <property type="entry name" value="Calcium-transporting ATPase, cytoplasmic domain N"/>
    <property type="match status" value="1"/>
</dbReference>
<dbReference type="SUPFAM" id="SSF81653">
    <property type="entry name" value="Calcium ATPase, transduction domain A"/>
    <property type="match status" value="1"/>
</dbReference>
<dbReference type="Gene3D" id="1.20.1110.10">
    <property type="entry name" value="Calcium-transporting ATPase, transmembrane domain"/>
    <property type="match status" value="1"/>
</dbReference>
<dbReference type="Pfam" id="PF00122">
    <property type="entry name" value="E1-E2_ATPase"/>
    <property type="match status" value="1"/>
</dbReference>
<dbReference type="EMBL" id="VDMD01000089">
    <property type="protein sequence ID" value="TRM55893.1"/>
    <property type="molecule type" value="Genomic_DNA"/>
</dbReference>
<feature type="transmembrane region" description="Helical" evidence="5">
    <location>
        <begin position="247"/>
        <end position="266"/>
    </location>
</feature>
<proteinExistence type="predicted"/>
<dbReference type="InterPro" id="IPR023298">
    <property type="entry name" value="ATPase_P-typ_TM_dom_sf"/>
</dbReference>
<dbReference type="InterPro" id="IPR023299">
    <property type="entry name" value="ATPase_P-typ_cyto_dom_N"/>
</dbReference>
<evidence type="ECO:0000256" key="4">
    <source>
        <dbReference type="ARBA" id="ARBA00023136"/>
    </source>
</evidence>
<dbReference type="OrthoDB" id="116380at2759"/>
<dbReference type="GO" id="GO:0016020">
    <property type="term" value="C:membrane"/>
    <property type="evidence" value="ECO:0007669"/>
    <property type="project" value="UniProtKB-SubCell"/>
</dbReference>
<evidence type="ECO:0000256" key="2">
    <source>
        <dbReference type="ARBA" id="ARBA00022692"/>
    </source>
</evidence>
<dbReference type="AlphaFoldDB" id="A0A550BTN3"/>
<dbReference type="STRING" id="97359.A0A550BTN3"/>
<comment type="caution">
    <text evidence="7">The sequence shown here is derived from an EMBL/GenBank/DDBJ whole genome shotgun (WGS) entry which is preliminary data.</text>
</comment>
<dbReference type="Gene3D" id="3.40.50.1000">
    <property type="entry name" value="HAD superfamily/HAD-like"/>
    <property type="match status" value="1"/>
</dbReference>
<feature type="domain" description="P-type ATPase A" evidence="6">
    <location>
        <begin position="116"/>
        <end position="199"/>
    </location>
</feature>
<keyword evidence="3 5" id="KW-1133">Transmembrane helix</keyword>